<protein>
    <recommendedName>
        <fullName evidence="6">Transposase</fullName>
    </recommendedName>
</protein>
<dbReference type="NCBIfam" id="NF033517">
    <property type="entry name" value="transpos_IS66"/>
    <property type="match status" value="1"/>
</dbReference>
<evidence type="ECO:0000259" key="3">
    <source>
        <dbReference type="Pfam" id="PF20042"/>
    </source>
</evidence>
<dbReference type="AlphaFoldDB" id="A0A0A2SQZ8"/>
<dbReference type="InterPro" id="IPR004291">
    <property type="entry name" value="Transposase_IS66_central"/>
</dbReference>
<sequence length="469" mass="54140">MTDLTKVNLTPKNLEEALETIGHLAQIIIELKEENARLKEQLNINSKNSSLPPSRDLKKKKQNKPKSGRTRGGQLGHKGHQRALVPMEQVNSVIVCPPRSHCDCGKALKILEQFQRHQVFEVPTPRYEVIEYQLQTGCCSACRRRYQGNLPTGVSRKGFGARAQAMVSLLTSKYRLSKRLVHAWFSDVYQMPICLGSVSNIEYTVSQSLEQTHEEIKTQVQSSVAIHLDETGHKECHQNGWAWIMSTQEATYFKLERSRGRKIAKGLIGDFRNHIYVTDRYSAYDFLPDKNRQVCWAHLKRDFQKISERPGVPGKIGTKLLKAYEHLFKFWKTEYDSNTLWFKKPRKRLRYFKAKMLRHLREGSRCTHKATVRTCTNILESVDSLWNFFEIPNVPPTNNHAERQLRPLVISKKLTFGTQSGRGSRFIERIFSVVATCKQQQKDVLVFIMEALQKWVSIQQNLDASLQEA</sequence>
<dbReference type="RefSeq" id="WP_035891730.1">
    <property type="nucleotide sequence ID" value="NZ_JNCF01000118.1"/>
</dbReference>
<accession>A0A0A2SQZ8</accession>
<evidence type="ECO:0000256" key="1">
    <source>
        <dbReference type="SAM" id="MobiDB-lite"/>
    </source>
</evidence>
<feature type="compositionally biased region" description="Polar residues" evidence="1">
    <location>
        <begin position="42"/>
        <end position="52"/>
    </location>
</feature>
<dbReference type="Pfam" id="PF20042">
    <property type="entry name" value="DUF6444"/>
    <property type="match status" value="1"/>
</dbReference>
<dbReference type="InterPro" id="IPR052344">
    <property type="entry name" value="Transposase-related"/>
</dbReference>
<evidence type="ECO:0000259" key="2">
    <source>
        <dbReference type="Pfam" id="PF03050"/>
    </source>
</evidence>
<dbReference type="Proteomes" id="UP000054422">
    <property type="component" value="Unassembled WGS sequence"/>
</dbReference>
<organism evidence="4 5">
    <name type="scientific">Legionella norrlandica</name>
    <dbReference type="NCBI Taxonomy" id="1498499"/>
    <lineage>
        <taxon>Bacteria</taxon>
        <taxon>Pseudomonadati</taxon>
        <taxon>Pseudomonadota</taxon>
        <taxon>Gammaproteobacteria</taxon>
        <taxon>Legionellales</taxon>
        <taxon>Legionellaceae</taxon>
        <taxon>Legionella</taxon>
    </lineage>
</organism>
<feature type="domain" description="DUF6444" evidence="3">
    <location>
        <begin position="15"/>
        <end position="82"/>
    </location>
</feature>
<comment type="caution">
    <text evidence="4">The sequence shown here is derived from an EMBL/GenBank/DDBJ whole genome shotgun (WGS) entry which is preliminary data.</text>
</comment>
<keyword evidence="5" id="KW-1185">Reference proteome</keyword>
<dbReference type="PANTHER" id="PTHR33678">
    <property type="entry name" value="BLL1576 PROTEIN"/>
    <property type="match status" value="1"/>
</dbReference>
<evidence type="ECO:0000313" key="4">
    <source>
        <dbReference type="EMBL" id="KGP62141.1"/>
    </source>
</evidence>
<feature type="domain" description="Transposase IS66 central" evidence="2">
    <location>
        <begin position="185"/>
        <end position="423"/>
    </location>
</feature>
<dbReference type="PANTHER" id="PTHR33678:SF2">
    <property type="match status" value="1"/>
</dbReference>
<feature type="compositionally biased region" description="Basic residues" evidence="1">
    <location>
        <begin position="57"/>
        <end position="69"/>
    </location>
</feature>
<dbReference type="EMBL" id="JNCF01000118">
    <property type="protein sequence ID" value="KGP62141.1"/>
    <property type="molecule type" value="Genomic_DNA"/>
</dbReference>
<evidence type="ECO:0000313" key="5">
    <source>
        <dbReference type="Proteomes" id="UP000054422"/>
    </source>
</evidence>
<gene>
    <name evidence="4" type="ORF">EP47_08460</name>
</gene>
<dbReference type="Pfam" id="PF03050">
    <property type="entry name" value="DDE_Tnp_IS66"/>
    <property type="match status" value="1"/>
</dbReference>
<proteinExistence type="predicted"/>
<evidence type="ECO:0008006" key="6">
    <source>
        <dbReference type="Google" id="ProtNLM"/>
    </source>
</evidence>
<name>A0A0A2SQZ8_9GAMM</name>
<reference evidence="4 5" key="1">
    <citation type="submission" date="2014-05" db="EMBL/GenBank/DDBJ databases">
        <authorList>
            <person name="Rizzardi K."/>
            <person name="Winiecka-Krusnell J."/>
            <person name="Ramliden M."/>
            <person name="Alm E."/>
            <person name="Andersson S."/>
            <person name="Byfors S."/>
        </authorList>
    </citation>
    <scope>NUCLEOTIDE SEQUENCE [LARGE SCALE GENOMIC DNA]</scope>
    <source>
        <strain evidence="4 5">LEGN</strain>
    </source>
</reference>
<dbReference type="InterPro" id="IPR045618">
    <property type="entry name" value="DUF6444"/>
</dbReference>
<dbReference type="STRING" id="1498499.EP47_08460"/>
<feature type="region of interest" description="Disordered" evidence="1">
    <location>
        <begin position="42"/>
        <end position="80"/>
    </location>
</feature>
<dbReference type="OrthoDB" id="5650697at2"/>